<dbReference type="SUPFAM" id="SSF69593">
    <property type="entry name" value="Glycerol-3-phosphate (1)-acyltransferase"/>
    <property type="match status" value="1"/>
</dbReference>
<dbReference type="OrthoDB" id="734129at2759"/>
<comment type="pathway">
    <text evidence="2">Glycolipid biosynthesis; glycosylphosphatidylinositol-anchor biosynthesis.</text>
</comment>
<dbReference type="InParanoid" id="A0A1Y1UQA5"/>
<evidence type="ECO:0000256" key="7">
    <source>
        <dbReference type="SAM" id="Phobius"/>
    </source>
</evidence>
<dbReference type="EMBL" id="NBSH01000002">
    <property type="protein sequence ID" value="ORX40248.1"/>
    <property type="molecule type" value="Genomic_DNA"/>
</dbReference>
<dbReference type="GO" id="GO:0003841">
    <property type="term" value="F:1-acylglycerol-3-phosphate O-acyltransferase activity"/>
    <property type="evidence" value="ECO:0007669"/>
    <property type="project" value="UniProtKB-UniRule"/>
</dbReference>
<evidence type="ECO:0000256" key="5">
    <source>
        <dbReference type="ARBA" id="ARBA00022679"/>
    </source>
</evidence>
<gene>
    <name evidence="9" type="ORF">BD324DRAFT_641151</name>
</gene>
<dbReference type="Pfam" id="PF08288">
    <property type="entry name" value="PIGA"/>
    <property type="match status" value="1"/>
</dbReference>
<evidence type="ECO:0000256" key="1">
    <source>
        <dbReference type="ARBA" id="ARBA00003265"/>
    </source>
</evidence>
<dbReference type="GO" id="GO:0017176">
    <property type="term" value="F:phosphatidylinositol N-acetylglucosaminyltransferase activity"/>
    <property type="evidence" value="ECO:0007669"/>
    <property type="project" value="InterPro"/>
</dbReference>
<accession>A0A1Y1UQA5</accession>
<dbReference type="UniPathway" id="UPA00196"/>
<dbReference type="AlphaFoldDB" id="A0A1Y1UQA5"/>
<feature type="transmembrane region" description="Helical" evidence="7">
    <location>
        <begin position="701"/>
        <end position="723"/>
    </location>
</feature>
<dbReference type="Gene3D" id="3.40.50.2000">
    <property type="entry name" value="Glycogen Phosphorylase B"/>
    <property type="match status" value="2"/>
</dbReference>
<dbReference type="InterPro" id="IPR004552">
    <property type="entry name" value="AGP_acyltrans"/>
</dbReference>
<comment type="similarity">
    <text evidence="6">Belongs to the 1-acyl-sn-glycerol-3-phosphate acyltransferase family.</text>
</comment>
<dbReference type="GO" id="GO:0000506">
    <property type="term" value="C:glycosylphosphatidylinositol-N-acetylglucosaminyltransferase (GPI-GnT) complex"/>
    <property type="evidence" value="ECO:0007669"/>
    <property type="project" value="InterPro"/>
</dbReference>
<dbReference type="InterPro" id="IPR013234">
    <property type="entry name" value="PIGA_GPI_anchor_biosynthesis"/>
</dbReference>
<keyword evidence="7" id="KW-0812">Transmembrane</keyword>
<dbReference type="STRING" id="4999.A0A1Y1UQA5"/>
<dbReference type="CDD" id="cd07989">
    <property type="entry name" value="LPLAT_AGPAT-like"/>
    <property type="match status" value="1"/>
</dbReference>
<evidence type="ECO:0000256" key="4">
    <source>
        <dbReference type="ARBA" id="ARBA00022676"/>
    </source>
</evidence>
<keyword evidence="7" id="KW-0472">Membrane</keyword>
<feature type="transmembrane region" description="Helical" evidence="7">
    <location>
        <begin position="12"/>
        <end position="35"/>
    </location>
</feature>
<dbReference type="InterPro" id="IPR039507">
    <property type="entry name" value="PIG-A/GPI3"/>
</dbReference>
<keyword evidence="10" id="KW-1185">Reference proteome</keyword>
<keyword evidence="3" id="KW-0337">GPI-anchor biosynthesis</keyword>
<evidence type="ECO:0000313" key="10">
    <source>
        <dbReference type="Proteomes" id="UP000193218"/>
    </source>
</evidence>
<dbReference type="CDD" id="cd03796">
    <property type="entry name" value="GT4_PIG-A-like"/>
    <property type="match status" value="1"/>
</dbReference>
<dbReference type="Pfam" id="PF00534">
    <property type="entry name" value="Glycos_transf_1"/>
    <property type="match status" value="1"/>
</dbReference>
<evidence type="ECO:0000256" key="2">
    <source>
        <dbReference type="ARBA" id="ARBA00004687"/>
    </source>
</evidence>
<dbReference type="PANTHER" id="PTHR45871:SF1">
    <property type="entry name" value="PHOSPHATIDYLINOSITOL N-ACETYLGLUCOSAMINYLTRANSFERASE SUBUNIT A"/>
    <property type="match status" value="1"/>
</dbReference>
<keyword evidence="6" id="KW-0594">Phospholipid biosynthesis</keyword>
<dbReference type="GeneID" id="33559209"/>
<evidence type="ECO:0000256" key="3">
    <source>
        <dbReference type="ARBA" id="ARBA00022502"/>
    </source>
</evidence>
<dbReference type="InterPro" id="IPR002123">
    <property type="entry name" value="Plipid/glycerol_acylTrfase"/>
</dbReference>
<keyword evidence="6" id="KW-0444">Lipid biosynthesis</keyword>
<evidence type="ECO:0000256" key="6">
    <source>
        <dbReference type="RuleBase" id="RU361267"/>
    </source>
</evidence>
<comment type="caution">
    <text evidence="9">The sequence shown here is derived from an EMBL/GenBank/DDBJ whole genome shotgun (WGS) entry which is preliminary data.</text>
</comment>
<keyword evidence="6" id="KW-1208">Phospholipid metabolism</keyword>
<comment type="domain">
    <text evidence="6">The HXXXXD motif is essential for acyltransferase activity and may constitute the binding site for the phosphate moiety of the glycerol-3-phosphate.</text>
</comment>
<comment type="catalytic activity">
    <reaction evidence="6">
        <text>a 1-acyl-sn-glycero-3-phosphate + an acyl-CoA = a 1,2-diacyl-sn-glycero-3-phosphate + CoA</text>
        <dbReference type="Rhea" id="RHEA:19709"/>
        <dbReference type="ChEBI" id="CHEBI:57287"/>
        <dbReference type="ChEBI" id="CHEBI:57970"/>
        <dbReference type="ChEBI" id="CHEBI:58342"/>
        <dbReference type="ChEBI" id="CHEBI:58608"/>
        <dbReference type="EC" id="2.3.1.51"/>
    </reaction>
</comment>
<dbReference type="RefSeq" id="XP_021874033.1">
    <property type="nucleotide sequence ID" value="XM_022017400.1"/>
</dbReference>
<keyword evidence="4" id="KW-0328">Glycosyltransferase</keyword>
<dbReference type="InterPro" id="IPR001296">
    <property type="entry name" value="Glyco_trans_1"/>
</dbReference>
<dbReference type="FunCoup" id="A0A1Y1UQA5">
    <property type="interactions" value="212"/>
</dbReference>
<organism evidence="9 10">
    <name type="scientific">Kockovaella imperatae</name>
    <dbReference type="NCBI Taxonomy" id="4999"/>
    <lineage>
        <taxon>Eukaryota</taxon>
        <taxon>Fungi</taxon>
        <taxon>Dikarya</taxon>
        <taxon>Basidiomycota</taxon>
        <taxon>Agaricomycotina</taxon>
        <taxon>Tremellomycetes</taxon>
        <taxon>Tremellales</taxon>
        <taxon>Cuniculitremaceae</taxon>
        <taxon>Kockovaella</taxon>
    </lineage>
</organism>
<keyword evidence="6" id="KW-0012">Acyltransferase</keyword>
<keyword evidence="6" id="KW-0443">Lipid metabolism</keyword>
<keyword evidence="7" id="KW-1133">Transmembrane helix</keyword>
<dbReference type="Pfam" id="PF01553">
    <property type="entry name" value="Acyltransferase"/>
    <property type="match status" value="1"/>
</dbReference>
<dbReference type="GO" id="GO:0006506">
    <property type="term" value="P:GPI anchor biosynthetic process"/>
    <property type="evidence" value="ECO:0007669"/>
    <property type="project" value="UniProtKB-UniPathway"/>
</dbReference>
<dbReference type="SMART" id="SM00563">
    <property type="entry name" value="PlsC"/>
    <property type="match status" value="1"/>
</dbReference>
<evidence type="ECO:0000259" key="8">
    <source>
        <dbReference type="SMART" id="SM00563"/>
    </source>
</evidence>
<dbReference type="PANTHER" id="PTHR45871">
    <property type="entry name" value="N-ACETYLGLUCOSAMINYL-PHOSPHATIDYLINOSITOL BIOSYNTHETIC PROTEIN"/>
    <property type="match status" value="1"/>
</dbReference>
<feature type="domain" description="Phospholipid/glycerol acyltransferase" evidence="8">
    <location>
        <begin position="88"/>
        <end position="205"/>
    </location>
</feature>
<reference evidence="9 10" key="1">
    <citation type="submission" date="2017-03" db="EMBL/GenBank/DDBJ databases">
        <title>Widespread Adenine N6-methylation of Active Genes in Fungi.</title>
        <authorList>
            <consortium name="DOE Joint Genome Institute"/>
            <person name="Mondo S.J."/>
            <person name="Dannebaum R.O."/>
            <person name="Kuo R.C."/>
            <person name="Louie K.B."/>
            <person name="Bewick A.J."/>
            <person name="Labutti K."/>
            <person name="Haridas S."/>
            <person name="Kuo A."/>
            <person name="Salamov A."/>
            <person name="Ahrendt S.R."/>
            <person name="Lau R."/>
            <person name="Bowen B.P."/>
            <person name="Lipzen A."/>
            <person name="Sullivan W."/>
            <person name="Andreopoulos W.B."/>
            <person name="Clum A."/>
            <person name="Lindquist E."/>
            <person name="Daum C."/>
            <person name="Northen T.R."/>
            <person name="Ramamoorthy G."/>
            <person name="Schmitz R.J."/>
            <person name="Gryganskyi A."/>
            <person name="Culley D."/>
            <person name="Magnuson J."/>
            <person name="James T.Y."/>
            <person name="O'Malley M.A."/>
            <person name="Stajich J.E."/>
            <person name="Spatafora J.W."/>
            <person name="Visel A."/>
            <person name="Grigoriev I.V."/>
        </authorList>
    </citation>
    <scope>NUCLEOTIDE SEQUENCE [LARGE SCALE GENOMIC DNA]</scope>
    <source>
        <strain evidence="9 10">NRRL Y-17943</strain>
    </source>
</reference>
<proteinExistence type="inferred from homology"/>
<dbReference type="Proteomes" id="UP000193218">
    <property type="component" value="Unassembled WGS sequence"/>
</dbReference>
<keyword evidence="5 6" id="KW-0808">Transferase</keyword>
<name>A0A1Y1UQA5_9TREE</name>
<evidence type="ECO:0000313" key="9">
    <source>
        <dbReference type="EMBL" id="ORX40248.1"/>
    </source>
</evidence>
<dbReference type="SUPFAM" id="SSF53756">
    <property type="entry name" value="UDP-Glycosyltransferase/glycogen phosphorylase"/>
    <property type="match status" value="1"/>
</dbReference>
<dbReference type="NCBIfam" id="TIGR00530">
    <property type="entry name" value="AGP_acyltrn"/>
    <property type="match status" value="1"/>
</dbReference>
<protein>
    <recommendedName>
        <fullName evidence="6">1-acyl-sn-glycerol-3-phosphate acyltransferase</fullName>
        <ecNumber evidence="6">2.3.1.51</ecNumber>
    </recommendedName>
</protein>
<sequence length="747" mass="83057">MAKIVYTFRLALYTITLLLVSFLAVFIGIVCALLGQRVNTNYYVARSFWLIAGPIMGWKFQVEGEEYLWKQDGAEGFNGVAGKNGRCAVMLGNHQSFVDILYLGRIFPKHAAIMAKKELKWLPGLGWFMLLSGTVFINRSNNRSAVASMQMAGEDMMRKRISLWIFPEGTRYLSAENDLLPFKKGAFYLAVQSELPIIPVVCQNYHHLFDGKTRFRSGTLKIKVLPPISTVGKTTDDVPELMNQTRDAMVAALREISTPTATPRSSFSRNDSPTPLLHGDHAKTYAAVAAADPDERVSEETPLKGSKRSKRLSVAMVTDFFLPVAGGVEGHVYSLGIELMKRGHKVIVITHHHPPRTGVRYISTLKTYYLPIQPIASEATLPNYLLLLPYLRTILLREKIDLIHAHGSLSSMGHEAIYHAPLFGIRTVFTDHSLFGFGDAVGILTNKLLAGALRNVDAAICVSNTGRENTVLRGQIEPQLVSVIPNALIPENFRPNARPSLPTDQITIVVISRLVYRKGIDLLVACAPHICDLFPEVKFIVGGDGPKMVELEQMREKYQLQDRIELLGSVKPSEVCNVLTRGQIYLNTSLTEAFGISIIEAACAGLFVVSTRVGGVPEILPGDMIEFARADEDDVVRALSQAIRVIKSGAHDPLQAHERVIGMYEWSDVAARTEAVYNRALDSPPKDTFERLARYLSLGPFFGPILCCIMAVQHWFLLFLDLIQPRDTVERVETQWSVEEFAKVVHS</sequence>
<comment type="function">
    <text evidence="1">Catalytic subunit in the complex catalyzing the transfer of N-acetylglucosamine from UDP-N-acetylglucosamine to phosphatidylinositol, the first step of GPI biosynthesis.</text>
</comment>
<dbReference type="EC" id="2.3.1.51" evidence="6"/>